<evidence type="ECO:0000256" key="7">
    <source>
        <dbReference type="ARBA" id="ARBA00022833"/>
    </source>
</evidence>
<dbReference type="Gene3D" id="3.30.40.10">
    <property type="entry name" value="Zinc/RING finger domain, C3HC4 (zinc finger)"/>
    <property type="match status" value="1"/>
</dbReference>
<accession>A0A7J5ZJA9</accession>
<dbReference type="SUPFAM" id="SSF57850">
    <property type="entry name" value="RING/U-box"/>
    <property type="match status" value="1"/>
</dbReference>
<dbReference type="SMART" id="SM00184">
    <property type="entry name" value="RING"/>
    <property type="match status" value="1"/>
</dbReference>
<keyword evidence="7 9" id="KW-0862">Zinc</keyword>
<dbReference type="CDD" id="cd16711">
    <property type="entry name" value="RING-HC_DTX3"/>
    <property type="match status" value="1"/>
</dbReference>
<comment type="caution">
    <text evidence="12">The sequence shown here is derived from an EMBL/GenBank/DDBJ whole genome shotgun (WGS) entry which is preliminary data.</text>
</comment>
<evidence type="ECO:0000259" key="11">
    <source>
        <dbReference type="PROSITE" id="PS50089"/>
    </source>
</evidence>
<dbReference type="AlphaFoldDB" id="A0A7J5ZJA9"/>
<dbReference type="Pfam" id="PF13639">
    <property type="entry name" value="zf-RING_2"/>
    <property type="match status" value="1"/>
</dbReference>
<dbReference type="EMBL" id="JAAKFY010000002">
    <property type="protein sequence ID" value="KAF3860398.1"/>
    <property type="molecule type" value="Genomic_DNA"/>
</dbReference>
<dbReference type="InterPro" id="IPR017907">
    <property type="entry name" value="Znf_RING_CS"/>
</dbReference>
<dbReference type="Proteomes" id="UP000518266">
    <property type="component" value="Unassembled WGS sequence"/>
</dbReference>
<dbReference type="InterPro" id="IPR039399">
    <property type="entry name" value="Deltex_C_sf"/>
</dbReference>
<evidence type="ECO:0000256" key="2">
    <source>
        <dbReference type="ARBA" id="ARBA00004906"/>
    </source>
</evidence>
<dbReference type="OrthoDB" id="527344at2759"/>
<keyword evidence="4 9" id="KW-0808">Transferase</keyword>
<evidence type="ECO:0000256" key="9">
    <source>
        <dbReference type="RuleBase" id="RU367105"/>
    </source>
</evidence>
<dbReference type="Pfam" id="PF18102">
    <property type="entry name" value="DTC"/>
    <property type="match status" value="2"/>
</dbReference>
<keyword evidence="5 9" id="KW-0479">Metal-binding</keyword>
<evidence type="ECO:0000256" key="10">
    <source>
        <dbReference type="SAM" id="MobiDB-lite"/>
    </source>
</evidence>
<keyword evidence="9" id="KW-0963">Cytoplasm</keyword>
<dbReference type="PANTHER" id="PTHR12622">
    <property type="entry name" value="DELTEX-RELATED"/>
    <property type="match status" value="1"/>
</dbReference>
<feature type="region of interest" description="Disordered" evidence="10">
    <location>
        <begin position="118"/>
        <end position="143"/>
    </location>
</feature>
<gene>
    <name evidence="12" type="ORF">F7725_000653</name>
</gene>
<dbReference type="PROSITE" id="PS50089">
    <property type="entry name" value="ZF_RING_2"/>
    <property type="match status" value="1"/>
</dbReference>
<dbReference type="GO" id="GO:0016567">
    <property type="term" value="P:protein ubiquitination"/>
    <property type="evidence" value="ECO:0007669"/>
    <property type="project" value="UniProtKB-UniRule"/>
</dbReference>
<protein>
    <recommendedName>
        <fullName evidence="9">E3 ubiquitin-protein ligase</fullName>
        <ecNumber evidence="9">2.3.2.27</ecNumber>
    </recommendedName>
</protein>
<dbReference type="InterPro" id="IPR013083">
    <property type="entry name" value="Znf_RING/FYVE/PHD"/>
</dbReference>
<dbReference type="InterPro" id="IPR039396">
    <property type="entry name" value="Deltex_C"/>
</dbReference>
<evidence type="ECO:0000256" key="5">
    <source>
        <dbReference type="ARBA" id="ARBA00022723"/>
    </source>
</evidence>
<dbReference type="InterPro" id="IPR039398">
    <property type="entry name" value="Deltex_fam"/>
</dbReference>
<dbReference type="PROSITE" id="PS00518">
    <property type="entry name" value="ZF_RING_1"/>
    <property type="match status" value="1"/>
</dbReference>
<reference evidence="12 13" key="1">
    <citation type="submission" date="2020-03" db="EMBL/GenBank/DDBJ databases">
        <title>Dissostichus mawsoni Genome sequencing and assembly.</title>
        <authorList>
            <person name="Park H."/>
        </authorList>
    </citation>
    <scope>NUCLEOTIDE SEQUENCE [LARGE SCALE GENOMIC DNA]</scope>
    <source>
        <strain evidence="12">DM0001</strain>
        <tissue evidence="12">Muscle</tissue>
    </source>
</reference>
<comment type="catalytic activity">
    <reaction evidence="1 9">
        <text>S-ubiquitinyl-[E2 ubiquitin-conjugating enzyme]-L-cysteine + [acceptor protein]-L-lysine = [E2 ubiquitin-conjugating enzyme]-L-cysteine + N(6)-ubiquitinyl-[acceptor protein]-L-lysine.</text>
        <dbReference type="EC" id="2.3.2.27"/>
    </reaction>
</comment>
<dbReference type="Gene3D" id="3.30.390.130">
    <property type="match status" value="2"/>
</dbReference>
<keyword evidence="13" id="KW-1185">Reference proteome</keyword>
<feature type="domain" description="RING-type" evidence="11">
    <location>
        <begin position="177"/>
        <end position="216"/>
    </location>
</feature>
<comment type="pathway">
    <text evidence="2 9">Protein modification; protein ubiquitination.</text>
</comment>
<evidence type="ECO:0000256" key="3">
    <source>
        <dbReference type="ARBA" id="ARBA00009413"/>
    </source>
</evidence>
<evidence type="ECO:0000256" key="6">
    <source>
        <dbReference type="ARBA" id="ARBA00022771"/>
    </source>
</evidence>
<dbReference type="EC" id="2.3.2.27" evidence="9"/>
<evidence type="ECO:0000256" key="8">
    <source>
        <dbReference type="PROSITE-ProRule" id="PRU00175"/>
    </source>
</evidence>
<dbReference type="GO" id="GO:0061630">
    <property type="term" value="F:ubiquitin protein ligase activity"/>
    <property type="evidence" value="ECO:0007669"/>
    <property type="project" value="UniProtKB-UniRule"/>
</dbReference>
<dbReference type="GO" id="GO:0008270">
    <property type="term" value="F:zinc ion binding"/>
    <property type="evidence" value="ECO:0007669"/>
    <property type="project" value="UniProtKB-KW"/>
</dbReference>
<sequence length="524" mass="58181">MSVRAGQGSDEVLVSQAVWDYLAAAGRPWLIDFQLKQGMNAGIVRRGERGGCCAVRLQPVEGSRNGGAGVMDGPISSETRKAFIDLCRCARKEMSKQDGGPKRKRALLPCVGLLEPNGEGSLLQPPPPQPRRSQRQQQKFRKPVDEEACAMLHEAAQRKDIDSSLASRSEAEDNGTCSICMGDIVEKTTLERCGHSFCRSCLDQAFKVKKACPVCRLVYGQLIGNQPANGTMIVERDPHLELPGHDGYGCICIIYSFPPGLQAPEHPNPGVRYPGTDRVAYLPDSPEGNRVLGMLRRAFEQHLIFTIGTSMTTGMQNVITWNDIHHKTSLWGGPRWYFWLPRPHLPGASDRGAQRERHHGRLTAGKRLFQDYLKPACPICNTYYGEYTGTQPEGSMTDMRSWQRLPGFVHCGSIVIQYTFPAGIQGPEHPNPGKRYGSTSRTAFLPDSEEGEKVLKLLRKAFDRRLVFTVGRSVTTGLNNVITWNDIHHKTNIDGGPQSFGYPDPDYLSRVQEELRLKGVTPDD</sequence>
<dbReference type="UniPathway" id="UPA00143"/>
<comment type="similarity">
    <text evidence="3 9">Belongs to the Deltex family.</text>
</comment>
<evidence type="ECO:0000256" key="4">
    <source>
        <dbReference type="ARBA" id="ARBA00022679"/>
    </source>
</evidence>
<evidence type="ECO:0000313" key="13">
    <source>
        <dbReference type="Proteomes" id="UP000518266"/>
    </source>
</evidence>
<organism evidence="12 13">
    <name type="scientific">Dissostichus mawsoni</name>
    <name type="common">Antarctic cod</name>
    <dbReference type="NCBI Taxonomy" id="36200"/>
    <lineage>
        <taxon>Eukaryota</taxon>
        <taxon>Metazoa</taxon>
        <taxon>Chordata</taxon>
        <taxon>Craniata</taxon>
        <taxon>Vertebrata</taxon>
        <taxon>Euteleostomi</taxon>
        <taxon>Actinopterygii</taxon>
        <taxon>Neopterygii</taxon>
        <taxon>Teleostei</taxon>
        <taxon>Neoteleostei</taxon>
        <taxon>Acanthomorphata</taxon>
        <taxon>Eupercaria</taxon>
        <taxon>Perciformes</taxon>
        <taxon>Notothenioidei</taxon>
        <taxon>Nototheniidae</taxon>
        <taxon>Dissostichus</taxon>
    </lineage>
</organism>
<comment type="subcellular location">
    <subcellularLocation>
        <location evidence="9">Cytoplasm</location>
    </subcellularLocation>
</comment>
<name>A0A7J5ZJA9_DISMA</name>
<dbReference type="GO" id="GO:0007219">
    <property type="term" value="P:Notch signaling pathway"/>
    <property type="evidence" value="ECO:0007669"/>
    <property type="project" value="InterPro"/>
</dbReference>
<dbReference type="CDD" id="cd09633">
    <property type="entry name" value="Deltex_C"/>
    <property type="match status" value="2"/>
</dbReference>
<keyword evidence="6 8" id="KW-0863">Zinc-finger</keyword>
<evidence type="ECO:0000313" key="12">
    <source>
        <dbReference type="EMBL" id="KAF3860398.1"/>
    </source>
</evidence>
<proteinExistence type="inferred from homology"/>
<evidence type="ECO:0000256" key="1">
    <source>
        <dbReference type="ARBA" id="ARBA00000900"/>
    </source>
</evidence>
<dbReference type="GO" id="GO:0005737">
    <property type="term" value="C:cytoplasm"/>
    <property type="evidence" value="ECO:0007669"/>
    <property type="project" value="UniProtKB-SubCell"/>
</dbReference>
<feature type="compositionally biased region" description="Basic residues" evidence="10">
    <location>
        <begin position="132"/>
        <end position="141"/>
    </location>
</feature>
<dbReference type="InterPro" id="IPR001841">
    <property type="entry name" value="Znf_RING"/>
</dbReference>